<proteinExistence type="predicted"/>
<gene>
    <name evidence="1" type="ORF">DYU05_00560</name>
</gene>
<organism evidence="1 2">
    <name type="scientific">Mucilaginibacter terrenus</name>
    <dbReference type="NCBI Taxonomy" id="2482727"/>
    <lineage>
        <taxon>Bacteria</taxon>
        <taxon>Pseudomonadati</taxon>
        <taxon>Bacteroidota</taxon>
        <taxon>Sphingobacteriia</taxon>
        <taxon>Sphingobacteriales</taxon>
        <taxon>Sphingobacteriaceae</taxon>
        <taxon>Mucilaginibacter</taxon>
    </lineage>
</organism>
<accession>A0A3E2NTB1</accession>
<evidence type="ECO:0000313" key="1">
    <source>
        <dbReference type="EMBL" id="RFZ84161.1"/>
    </source>
</evidence>
<protein>
    <submittedName>
        <fullName evidence="1">Uncharacterized protein</fullName>
    </submittedName>
</protein>
<evidence type="ECO:0000313" key="2">
    <source>
        <dbReference type="Proteomes" id="UP000260823"/>
    </source>
</evidence>
<name>A0A3E2NTB1_9SPHI</name>
<dbReference type="Proteomes" id="UP000260823">
    <property type="component" value="Unassembled WGS sequence"/>
</dbReference>
<dbReference type="AlphaFoldDB" id="A0A3E2NTB1"/>
<sequence>MKGAISVINQADLNETSIDKKESGAILIIGSCITNGKNLLYLSRFFRNYEEIRLVYFVGINRVSDIFKNKELKTNIKYGLYGPENSSFVEIETISCDNANLETPWKVELQFLKRTQAGLDEPSEFIESRIETIKSFSNINYKGGSDKIFYPSLSNSELEIRKNSAFFKDNSYYGNICQSDVYFTIACVLNNMRNNSKDGLCQTTFVKNLLDPFVFSRFNDGIIQASILRAAKNEELNYSISQSHSFEILSLIGTFIKHINEYQGEATIEFLHALAIGKLRLNKSHYLLLKDQLEKIGDERLSFTRRRLT</sequence>
<reference evidence="1 2" key="1">
    <citation type="submission" date="2018-08" db="EMBL/GenBank/DDBJ databases">
        <title>Mucilaginibacter terrae sp. nov., isolated from manganese diggings.</title>
        <authorList>
            <person name="Huang Y."/>
            <person name="Zhou Z."/>
        </authorList>
    </citation>
    <scope>NUCLEOTIDE SEQUENCE [LARGE SCALE GENOMIC DNA]</scope>
    <source>
        <strain evidence="1 2">ZH6</strain>
    </source>
</reference>
<dbReference type="EMBL" id="QWDE01000001">
    <property type="protein sequence ID" value="RFZ84161.1"/>
    <property type="molecule type" value="Genomic_DNA"/>
</dbReference>
<keyword evidence="2" id="KW-1185">Reference proteome</keyword>
<comment type="caution">
    <text evidence="1">The sequence shown here is derived from an EMBL/GenBank/DDBJ whole genome shotgun (WGS) entry which is preliminary data.</text>
</comment>